<evidence type="ECO:0000313" key="6">
    <source>
        <dbReference type="Proteomes" id="UP000515928"/>
    </source>
</evidence>
<protein>
    <submittedName>
        <fullName evidence="5">ATP-binding cassette domain-containing protein</fullName>
    </submittedName>
</protein>
<dbReference type="SMART" id="SM00382">
    <property type="entry name" value="AAA"/>
    <property type="match status" value="1"/>
</dbReference>
<dbReference type="Gene3D" id="3.40.50.300">
    <property type="entry name" value="P-loop containing nucleotide triphosphate hydrolases"/>
    <property type="match status" value="1"/>
</dbReference>
<dbReference type="SUPFAM" id="SSF52540">
    <property type="entry name" value="P-loop containing nucleoside triphosphate hydrolases"/>
    <property type="match status" value="1"/>
</dbReference>
<evidence type="ECO:0000313" key="5">
    <source>
        <dbReference type="EMBL" id="QNN61244.1"/>
    </source>
</evidence>
<organism evidence="5 6">
    <name type="scientific">Erysipelothrix inopinata</name>
    <dbReference type="NCBI Taxonomy" id="225084"/>
    <lineage>
        <taxon>Bacteria</taxon>
        <taxon>Bacillati</taxon>
        <taxon>Bacillota</taxon>
        <taxon>Erysipelotrichia</taxon>
        <taxon>Erysipelotrichales</taxon>
        <taxon>Erysipelotrichaceae</taxon>
        <taxon>Erysipelothrix</taxon>
    </lineage>
</organism>
<dbReference type="Pfam" id="PF00005">
    <property type="entry name" value="ABC_tran"/>
    <property type="match status" value="1"/>
</dbReference>
<accession>A0A7G9S069</accession>
<gene>
    <name evidence="5" type="ORF">H9L01_02440</name>
</gene>
<keyword evidence="3 5" id="KW-0067">ATP-binding</keyword>
<dbReference type="PANTHER" id="PTHR42939">
    <property type="entry name" value="ABC TRANSPORTER ATP-BINDING PROTEIN ALBC-RELATED"/>
    <property type="match status" value="1"/>
</dbReference>
<evidence type="ECO:0000256" key="1">
    <source>
        <dbReference type="ARBA" id="ARBA00022448"/>
    </source>
</evidence>
<proteinExistence type="predicted"/>
<evidence type="ECO:0000256" key="3">
    <source>
        <dbReference type="ARBA" id="ARBA00022840"/>
    </source>
</evidence>
<keyword evidence="6" id="KW-1185">Reference proteome</keyword>
<dbReference type="PANTHER" id="PTHR42939:SF1">
    <property type="entry name" value="ABC TRANSPORTER ATP-BINDING PROTEIN ALBC-RELATED"/>
    <property type="match status" value="1"/>
</dbReference>
<dbReference type="PROSITE" id="PS50893">
    <property type="entry name" value="ABC_TRANSPORTER_2"/>
    <property type="match status" value="1"/>
</dbReference>
<dbReference type="AlphaFoldDB" id="A0A7G9S069"/>
<dbReference type="RefSeq" id="WP_187534446.1">
    <property type="nucleotide sequence ID" value="NZ_CBCSHU010000001.1"/>
</dbReference>
<evidence type="ECO:0000259" key="4">
    <source>
        <dbReference type="PROSITE" id="PS50893"/>
    </source>
</evidence>
<dbReference type="InterPro" id="IPR051782">
    <property type="entry name" value="ABC_Transporter_VariousFunc"/>
</dbReference>
<sequence>MIIIENVTKKRKNLVLEIDHLEISQGLVTMIVGKKSSGKSTILKLISGAIEFDAGVIKIDDMSIDKYKKYHGIFYAPDKAVGKQNMTVFKNIDLFEDMIPSFDSRKLERALKLADIPPHLKLEALSKEQQKRYMLELFKLTNDAMLLIDGSMSCMDEENKLNAKQLIQTHLINESNYVVMASNNAEDIEMFGDHLIYLKNNEVFFEGTALEMQERYQMWQGKEEELPKLGVVGIRRNKETLEALIDTYVFDLAPVERLELNDLLNMLERGSR</sequence>
<keyword evidence="2" id="KW-0547">Nucleotide-binding</keyword>
<dbReference type="GO" id="GO:0005524">
    <property type="term" value="F:ATP binding"/>
    <property type="evidence" value="ECO:0007669"/>
    <property type="project" value="UniProtKB-KW"/>
</dbReference>
<dbReference type="InterPro" id="IPR003439">
    <property type="entry name" value="ABC_transporter-like_ATP-bd"/>
</dbReference>
<reference evidence="5 6" key="1">
    <citation type="submission" date="2020-08" db="EMBL/GenBank/DDBJ databases">
        <title>Genome sequence of Erysipelothrix inopinata DSM 15511T.</title>
        <authorList>
            <person name="Hyun D.-W."/>
            <person name="Bae J.-W."/>
        </authorList>
    </citation>
    <scope>NUCLEOTIDE SEQUENCE [LARGE SCALE GENOMIC DNA]</scope>
    <source>
        <strain evidence="5 6">DSM 15511</strain>
    </source>
</reference>
<dbReference type="KEGG" id="eio:H9L01_02440"/>
<name>A0A7G9S069_9FIRM</name>
<dbReference type="InterPro" id="IPR027417">
    <property type="entry name" value="P-loop_NTPase"/>
</dbReference>
<dbReference type="EMBL" id="CP060715">
    <property type="protein sequence ID" value="QNN61244.1"/>
    <property type="molecule type" value="Genomic_DNA"/>
</dbReference>
<dbReference type="InterPro" id="IPR003593">
    <property type="entry name" value="AAA+_ATPase"/>
</dbReference>
<dbReference type="GO" id="GO:0016887">
    <property type="term" value="F:ATP hydrolysis activity"/>
    <property type="evidence" value="ECO:0007669"/>
    <property type="project" value="InterPro"/>
</dbReference>
<feature type="domain" description="ABC transporter" evidence="4">
    <location>
        <begin position="2"/>
        <end position="225"/>
    </location>
</feature>
<dbReference type="Proteomes" id="UP000515928">
    <property type="component" value="Chromosome"/>
</dbReference>
<keyword evidence="1" id="KW-0813">Transport</keyword>
<evidence type="ECO:0000256" key="2">
    <source>
        <dbReference type="ARBA" id="ARBA00022741"/>
    </source>
</evidence>